<feature type="domain" description="Putative restriction endonuclease" evidence="1">
    <location>
        <begin position="11"/>
        <end position="178"/>
    </location>
</feature>
<dbReference type="Pfam" id="PF05685">
    <property type="entry name" value="Uma2"/>
    <property type="match status" value="1"/>
</dbReference>
<dbReference type="CDD" id="cd06260">
    <property type="entry name" value="DUF820-like"/>
    <property type="match status" value="1"/>
</dbReference>
<keyword evidence="3" id="KW-1185">Reference proteome</keyword>
<dbReference type="Gene3D" id="3.90.1570.10">
    <property type="entry name" value="tt1808, chain A"/>
    <property type="match status" value="1"/>
</dbReference>
<dbReference type="Proteomes" id="UP001064971">
    <property type="component" value="Plasmid pDAETH-1"/>
</dbReference>
<dbReference type="PANTHER" id="PTHR36558:SF1">
    <property type="entry name" value="RESTRICTION ENDONUCLEASE DOMAIN-CONTAINING PROTEIN-RELATED"/>
    <property type="match status" value="1"/>
</dbReference>
<gene>
    <name evidence="2" type="ORF">DAETH_37850</name>
</gene>
<dbReference type="InterPro" id="IPR008538">
    <property type="entry name" value="Uma2"/>
</dbReference>
<evidence type="ECO:0000313" key="2">
    <source>
        <dbReference type="EMBL" id="BDP43816.1"/>
    </source>
</evidence>
<reference evidence="2" key="1">
    <citation type="submission" date="2022-07" db="EMBL/GenBank/DDBJ databases">
        <title>Complete Genome Sequence of the Radioresistant Bacterium Deinococcus aetherius ST0316, Isolated from the Air Dust collected in Lower Stratosphere above Japan.</title>
        <authorList>
            <person name="Satoh K."/>
            <person name="Hagiwara K."/>
            <person name="Katsumata K."/>
            <person name="Kubo A."/>
            <person name="Yokobori S."/>
            <person name="Yamagishi A."/>
            <person name="Oono Y."/>
            <person name="Narumi I."/>
        </authorList>
    </citation>
    <scope>NUCLEOTIDE SEQUENCE</scope>
    <source>
        <strain evidence="2">ST0316</strain>
        <plasmid evidence="2">pDAETH-1</plasmid>
    </source>
</reference>
<dbReference type="EMBL" id="AP026561">
    <property type="protein sequence ID" value="BDP43816.1"/>
    <property type="molecule type" value="Genomic_DNA"/>
</dbReference>
<sequence length="193" mass="21039">MSAPSLKPMSVEEYLRTEEASPVKREYVGGFVYPLHGLTRAQAGTTAGHAQICGNILAALHAPARAVGCRVYVADMKLRAEQTNAFYYPDVMAVCPPHLPDVGATVVTAPCLLVEVTSRSTAQNDRLAKYAAYTALPSLQTYLIVEQAERRVYAYHRSGETWKLQELASSGTLDLPCLGHRLSLDDIYADVPV</sequence>
<protein>
    <recommendedName>
        <fullName evidence="1">Putative restriction endonuclease domain-containing protein</fullName>
    </recommendedName>
</protein>
<name>A0ABN6RKJ4_9DEIO</name>
<dbReference type="SUPFAM" id="SSF52980">
    <property type="entry name" value="Restriction endonuclease-like"/>
    <property type="match status" value="1"/>
</dbReference>
<dbReference type="InterPro" id="IPR012296">
    <property type="entry name" value="Nuclease_put_TT1808"/>
</dbReference>
<dbReference type="RefSeq" id="WP_264777659.1">
    <property type="nucleotide sequence ID" value="NZ_AP026561.1"/>
</dbReference>
<proteinExistence type="predicted"/>
<accession>A0ABN6RKJ4</accession>
<evidence type="ECO:0000313" key="3">
    <source>
        <dbReference type="Proteomes" id="UP001064971"/>
    </source>
</evidence>
<geneLocation type="plasmid" evidence="2 3">
    <name>pDAETH-1</name>
</geneLocation>
<keyword evidence="2" id="KW-0614">Plasmid</keyword>
<evidence type="ECO:0000259" key="1">
    <source>
        <dbReference type="Pfam" id="PF05685"/>
    </source>
</evidence>
<dbReference type="InterPro" id="IPR011335">
    <property type="entry name" value="Restrct_endonuc-II-like"/>
</dbReference>
<dbReference type="PANTHER" id="PTHR36558">
    <property type="entry name" value="GLR1098 PROTEIN"/>
    <property type="match status" value="1"/>
</dbReference>
<organism evidence="2 3">
    <name type="scientific">Deinococcus aetherius</name>
    <dbReference type="NCBI Taxonomy" id="200252"/>
    <lineage>
        <taxon>Bacteria</taxon>
        <taxon>Thermotogati</taxon>
        <taxon>Deinococcota</taxon>
        <taxon>Deinococci</taxon>
        <taxon>Deinococcales</taxon>
        <taxon>Deinococcaceae</taxon>
        <taxon>Deinococcus</taxon>
    </lineage>
</organism>